<dbReference type="Proteomes" id="UP000627781">
    <property type="component" value="Unassembled WGS sequence"/>
</dbReference>
<keyword evidence="3" id="KW-1185">Reference proteome</keyword>
<dbReference type="EMBL" id="JACSRA010000002">
    <property type="protein sequence ID" value="MBD7910038.1"/>
    <property type="molecule type" value="Genomic_DNA"/>
</dbReference>
<dbReference type="InterPro" id="IPR027417">
    <property type="entry name" value="P-loop_NTPase"/>
</dbReference>
<dbReference type="Pfam" id="PF13304">
    <property type="entry name" value="AAA_21"/>
    <property type="match status" value="1"/>
</dbReference>
<dbReference type="GO" id="GO:0005524">
    <property type="term" value="F:ATP binding"/>
    <property type="evidence" value="ECO:0007669"/>
    <property type="project" value="UniProtKB-KW"/>
</dbReference>
<protein>
    <submittedName>
        <fullName evidence="2">ATP-binding protein</fullName>
    </submittedName>
</protein>
<dbReference type="PANTHER" id="PTHR32182:SF0">
    <property type="entry name" value="DNA REPLICATION AND REPAIR PROTEIN RECF"/>
    <property type="match status" value="1"/>
</dbReference>
<dbReference type="CDD" id="cd00267">
    <property type="entry name" value="ABC_ATPase"/>
    <property type="match status" value="1"/>
</dbReference>
<organism evidence="2 3">
    <name type="scientific">Clostridium cibarium</name>
    <dbReference type="NCBI Taxonomy" id="2762247"/>
    <lineage>
        <taxon>Bacteria</taxon>
        <taxon>Bacillati</taxon>
        <taxon>Bacillota</taxon>
        <taxon>Clostridia</taxon>
        <taxon>Eubacteriales</taxon>
        <taxon>Clostridiaceae</taxon>
        <taxon>Clostridium</taxon>
    </lineage>
</organism>
<keyword evidence="2" id="KW-0547">Nucleotide-binding</keyword>
<dbReference type="SUPFAM" id="SSF52540">
    <property type="entry name" value="P-loop containing nucleoside triphosphate hydrolases"/>
    <property type="match status" value="1"/>
</dbReference>
<sequence>MVRKQEINFSPRFEVKVINEKLVIENKISYMDRIYPKNINNITVLLGKNGSGKTTILDILGMNRDDRCYESIKRKDRSRSEVVDSYFMLYHIQDDYFCIEVMDDLNQGDKITKLFKNNLSNFNFDELNGAFYKIPISLIIKKDNDNFQVVEHIFREYIPLGYKITEKVGVNYIVNTHSNRVNLQNYYTGKDEENYETDEYLFKRRYYLNPSIESQYKYINRMKCEENLQFRPQSVAIEIYPDCEYNLYPILENKEMEIWIENLEEALYIQKSNILNNLILNENDKVKKQTKTKTKKKYKDLFILDTLSRCIIYQFVKGVCDMIDDNNRKARNTHTGVNLDIYNNTHIQFLNNLKNNQYAQCNSDSILGHLVDKKSEYKNLIKVIEYYKRDKTLNDYGKLICISRYLYSRMESEIGLGNDSRYELAIEEFFNELNGLEEYYFNKKNIHIKCNSQIDEKLVKVFKIYDKYIYNQYSDLNMRFKIKILNLSEGEKNFLDLSSKIFDIVTKTEKNKLSIILLDEPDQSLHPEWSRRFIKYLCDEMKQYENKKIQIVLSTHSPFMVTDIMSEHVYCFENIKNVKEESKINICSMNKKGNGIHNTFGANIYEILKDSFTLEKTIGEFSYDIITQLINSLKDDLNDCDREFEKFLVNSIGERLLRKKLQGMYIKNRENCDKLKSRVIEQIKLETNEYKLNKIKEILSGDNHD</sequence>
<name>A0ABR8PPD9_9CLOT</name>
<dbReference type="InterPro" id="IPR003959">
    <property type="entry name" value="ATPase_AAA_core"/>
</dbReference>
<gene>
    <name evidence="2" type="ORF">H9661_01600</name>
</gene>
<evidence type="ECO:0000313" key="3">
    <source>
        <dbReference type="Proteomes" id="UP000627781"/>
    </source>
</evidence>
<comment type="caution">
    <text evidence="2">The sequence shown here is derived from an EMBL/GenBank/DDBJ whole genome shotgun (WGS) entry which is preliminary data.</text>
</comment>
<evidence type="ECO:0000259" key="1">
    <source>
        <dbReference type="Pfam" id="PF13304"/>
    </source>
</evidence>
<accession>A0ABR8PPD9</accession>
<dbReference type="PANTHER" id="PTHR32182">
    <property type="entry name" value="DNA REPLICATION AND REPAIR PROTEIN RECF"/>
    <property type="match status" value="1"/>
</dbReference>
<dbReference type="Gene3D" id="3.40.50.300">
    <property type="entry name" value="P-loop containing nucleotide triphosphate hydrolases"/>
    <property type="match status" value="1"/>
</dbReference>
<proteinExistence type="predicted"/>
<keyword evidence="2" id="KW-0067">ATP-binding</keyword>
<evidence type="ECO:0000313" key="2">
    <source>
        <dbReference type="EMBL" id="MBD7910038.1"/>
    </source>
</evidence>
<feature type="domain" description="ATPase AAA-type core" evidence="1">
    <location>
        <begin position="477"/>
        <end position="559"/>
    </location>
</feature>
<reference evidence="2 3" key="1">
    <citation type="submission" date="2020-08" db="EMBL/GenBank/DDBJ databases">
        <title>A Genomic Blueprint of the Chicken Gut Microbiome.</title>
        <authorList>
            <person name="Gilroy R."/>
            <person name="Ravi A."/>
            <person name="Getino M."/>
            <person name="Pursley I."/>
            <person name="Horton D.L."/>
            <person name="Alikhan N.-F."/>
            <person name="Baker D."/>
            <person name="Gharbi K."/>
            <person name="Hall N."/>
            <person name="Watson M."/>
            <person name="Adriaenssens E.M."/>
            <person name="Foster-Nyarko E."/>
            <person name="Jarju S."/>
            <person name="Secka A."/>
            <person name="Antonio M."/>
            <person name="Oren A."/>
            <person name="Chaudhuri R."/>
            <person name="La Ragione R.M."/>
            <person name="Hildebrand F."/>
            <person name="Pallen M.J."/>
        </authorList>
    </citation>
    <scope>NUCLEOTIDE SEQUENCE [LARGE SCALE GENOMIC DNA]</scope>
    <source>
        <strain evidence="2 3">Sa3CVN1</strain>
    </source>
</reference>